<evidence type="ECO:0000313" key="1">
    <source>
        <dbReference type="EMBL" id="MFD0869221.1"/>
    </source>
</evidence>
<reference evidence="2" key="1">
    <citation type="journal article" date="2019" name="Int. J. Syst. Evol. Microbiol.">
        <title>The Global Catalogue of Microorganisms (GCM) 10K type strain sequencing project: providing services to taxonomists for standard genome sequencing and annotation.</title>
        <authorList>
            <consortium name="The Broad Institute Genomics Platform"/>
            <consortium name="The Broad Institute Genome Sequencing Center for Infectious Disease"/>
            <person name="Wu L."/>
            <person name="Ma J."/>
        </authorList>
    </citation>
    <scope>NUCLEOTIDE SEQUENCE [LARGE SCALE GENOMIC DNA]</scope>
    <source>
        <strain evidence="2">CCUG 57263</strain>
    </source>
</reference>
<dbReference type="EMBL" id="JBHTIU010000028">
    <property type="protein sequence ID" value="MFD0869221.1"/>
    <property type="molecule type" value="Genomic_DNA"/>
</dbReference>
<sequence>MKFPISERIKIPPGFWDGLRQMGIAPHDAARKAQLPLAIITEPVVNTAQYFAIWQAWMGE</sequence>
<protein>
    <submittedName>
        <fullName evidence="1">Uncharacterized protein</fullName>
    </submittedName>
</protein>
<evidence type="ECO:0000313" key="2">
    <source>
        <dbReference type="Proteomes" id="UP001597120"/>
    </source>
</evidence>
<organism evidence="1 2">
    <name type="scientific">Paenibacillus residui</name>
    <dbReference type="NCBI Taxonomy" id="629724"/>
    <lineage>
        <taxon>Bacteria</taxon>
        <taxon>Bacillati</taxon>
        <taxon>Bacillota</taxon>
        <taxon>Bacilli</taxon>
        <taxon>Bacillales</taxon>
        <taxon>Paenibacillaceae</taxon>
        <taxon>Paenibacillus</taxon>
    </lineage>
</organism>
<dbReference type="RefSeq" id="WP_379287481.1">
    <property type="nucleotide sequence ID" value="NZ_JBHTIU010000028.1"/>
</dbReference>
<keyword evidence="2" id="KW-1185">Reference proteome</keyword>
<comment type="caution">
    <text evidence="1">The sequence shown here is derived from an EMBL/GenBank/DDBJ whole genome shotgun (WGS) entry which is preliminary data.</text>
</comment>
<proteinExistence type="predicted"/>
<gene>
    <name evidence="1" type="ORF">ACFQ03_08655</name>
</gene>
<accession>A0ABW3D7D9</accession>
<name>A0ABW3D7D9_9BACL</name>
<dbReference type="Proteomes" id="UP001597120">
    <property type="component" value="Unassembled WGS sequence"/>
</dbReference>